<reference evidence="1" key="1">
    <citation type="submission" date="2018-05" db="EMBL/GenBank/DDBJ databases">
        <authorList>
            <person name="Lanie J.A."/>
            <person name="Ng W.-L."/>
            <person name="Kazmierczak K.M."/>
            <person name="Andrzejewski T.M."/>
            <person name="Davidsen T.M."/>
            <person name="Wayne K.J."/>
            <person name="Tettelin H."/>
            <person name="Glass J.I."/>
            <person name="Rusch D."/>
            <person name="Podicherti R."/>
            <person name="Tsui H.-C.T."/>
            <person name="Winkler M.E."/>
        </authorList>
    </citation>
    <scope>NUCLEOTIDE SEQUENCE</scope>
</reference>
<organism evidence="1">
    <name type="scientific">marine metagenome</name>
    <dbReference type="NCBI Taxonomy" id="408172"/>
    <lineage>
        <taxon>unclassified sequences</taxon>
        <taxon>metagenomes</taxon>
        <taxon>ecological metagenomes</taxon>
    </lineage>
</organism>
<dbReference type="EMBL" id="UINC01125956">
    <property type="protein sequence ID" value="SVD04132.1"/>
    <property type="molecule type" value="Genomic_DNA"/>
</dbReference>
<protein>
    <submittedName>
        <fullName evidence="1">Uncharacterized protein</fullName>
    </submittedName>
</protein>
<feature type="non-terminal residue" evidence="1">
    <location>
        <position position="315"/>
    </location>
</feature>
<name>A0A382S3H8_9ZZZZ</name>
<sequence length="315" mass="35898">FSFDSATVPAVKQMREKLLLASAGSMNLELDEIGSNLSSSTDVLTTFLELYDIGLVKQKLIKNTSDNIRSQELPGTTPTNLLMFGTPSKLLDGDTVEEHFKEFLETGYARRLLFSFVTEVGRRKHPTAKDRYLQMIDPSLNKSIKDVQSLFSAYADSPFNPVITMSESNSIYLIDYQMKCEHLADKMHEHLPVHKVEMVHRYYKTLKLAGAYAFADLSPEITSDHIDYAINVVEDSGKAFISIMKKRGAYKRLAHYLATTEKKVTQHELIQELPFYKGSELQRKTMMTLASSYGYKNNIIIRKYTHDDIEFFSGE</sequence>
<proteinExistence type="predicted"/>
<evidence type="ECO:0000313" key="1">
    <source>
        <dbReference type="EMBL" id="SVD04132.1"/>
    </source>
</evidence>
<dbReference type="AlphaFoldDB" id="A0A382S3H8"/>
<gene>
    <name evidence="1" type="ORF">METZ01_LOCUS356986</name>
</gene>
<accession>A0A382S3H8</accession>
<feature type="non-terminal residue" evidence="1">
    <location>
        <position position="1"/>
    </location>
</feature>